<dbReference type="AlphaFoldDB" id="A0AAU8BRX4"/>
<reference evidence="1" key="1">
    <citation type="submission" date="2023-01" db="EMBL/GenBank/DDBJ databases">
        <title>Vibrio sp. CB1-14 genome sequencing.</title>
        <authorList>
            <person name="Otstavnykh N."/>
            <person name="Isaeva M."/>
            <person name="Meleshko D."/>
        </authorList>
    </citation>
    <scope>NUCLEOTIDE SEQUENCE</scope>
    <source>
        <strain evidence="1">CB1-14</strain>
    </source>
</reference>
<evidence type="ECO:0000313" key="1">
    <source>
        <dbReference type="EMBL" id="XCD18765.1"/>
    </source>
</evidence>
<dbReference type="PANTHER" id="PTHR43481">
    <property type="entry name" value="FRUCTOSE-1-PHOSPHATE PHOSPHATASE"/>
    <property type="match status" value="1"/>
</dbReference>
<dbReference type="SFLD" id="SFLDS00003">
    <property type="entry name" value="Haloacid_Dehalogenase"/>
    <property type="match status" value="1"/>
</dbReference>
<dbReference type="KEGG" id="vck:PG915_18625"/>
<name>A0AAU8BRX4_9VIBR</name>
<dbReference type="InterPro" id="IPR041492">
    <property type="entry name" value="HAD_2"/>
</dbReference>
<keyword evidence="1" id="KW-0378">Hydrolase</keyword>
<organism evidence="1">
    <name type="scientific">Vibrio chaetopteri</name>
    <dbReference type="NCBI Taxonomy" id="3016528"/>
    <lineage>
        <taxon>Bacteria</taxon>
        <taxon>Pseudomonadati</taxon>
        <taxon>Pseudomonadota</taxon>
        <taxon>Gammaproteobacteria</taxon>
        <taxon>Vibrionales</taxon>
        <taxon>Vibrionaceae</taxon>
        <taxon>Vibrio</taxon>
    </lineage>
</organism>
<dbReference type="InterPro" id="IPR036412">
    <property type="entry name" value="HAD-like_sf"/>
</dbReference>
<dbReference type="Gene3D" id="3.40.50.1000">
    <property type="entry name" value="HAD superfamily/HAD-like"/>
    <property type="match status" value="1"/>
</dbReference>
<dbReference type="NCBIfam" id="TIGR01509">
    <property type="entry name" value="HAD-SF-IA-v3"/>
    <property type="match status" value="1"/>
</dbReference>
<dbReference type="Gene3D" id="1.10.150.240">
    <property type="entry name" value="Putative phosphatase, domain 2"/>
    <property type="match status" value="1"/>
</dbReference>
<dbReference type="PRINTS" id="PR00413">
    <property type="entry name" value="HADHALOGNASE"/>
</dbReference>
<dbReference type="InterPro" id="IPR023214">
    <property type="entry name" value="HAD_sf"/>
</dbReference>
<dbReference type="SFLD" id="SFLDG01129">
    <property type="entry name" value="C1.5:_HAD__Beta-PGM__Phosphata"/>
    <property type="match status" value="1"/>
</dbReference>
<protein>
    <submittedName>
        <fullName evidence="1">HAD family hydrolase</fullName>
    </submittedName>
</protein>
<dbReference type="Pfam" id="PF13419">
    <property type="entry name" value="HAD_2"/>
    <property type="match status" value="1"/>
</dbReference>
<proteinExistence type="predicted"/>
<dbReference type="RefSeq" id="WP_353499907.1">
    <property type="nucleotide sequence ID" value="NZ_CP115921.1"/>
</dbReference>
<sequence length="216" mass="24099">MFKALLFDMDGLIFDTEAVYKISWQYAAETMGFDLTDEFYQRLIGVQDPDCERMLAEHFGEGFDLAEYRTIRDAHYHEARKAGIAFKEGFHTLFAEAKSLQLTIALVTSSALPETKLNFGNTDYLNQFDLVITAEDVANGKPEPDCYVMAHEKLGLSAKDCLVLEDSNNGMRSGKAAGCYAAMIPDIVPPHQDVVESADYIFDSLDQVTALLISQK</sequence>
<accession>A0AAU8BRX4</accession>
<dbReference type="PANTHER" id="PTHR43481:SF4">
    <property type="entry name" value="GLYCEROL-1-PHOSPHATE PHOSPHOHYDROLASE 1-RELATED"/>
    <property type="match status" value="1"/>
</dbReference>
<gene>
    <name evidence="1" type="ORF">PG915_18625</name>
</gene>
<dbReference type="InterPro" id="IPR006439">
    <property type="entry name" value="HAD-SF_hydro_IA"/>
</dbReference>
<dbReference type="SUPFAM" id="SSF56784">
    <property type="entry name" value="HAD-like"/>
    <property type="match status" value="1"/>
</dbReference>
<dbReference type="InterPro" id="IPR051806">
    <property type="entry name" value="HAD-like_SPP"/>
</dbReference>
<dbReference type="EMBL" id="CP115921">
    <property type="protein sequence ID" value="XCD18765.1"/>
    <property type="molecule type" value="Genomic_DNA"/>
</dbReference>
<dbReference type="GO" id="GO:0050308">
    <property type="term" value="F:sugar-phosphatase activity"/>
    <property type="evidence" value="ECO:0007669"/>
    <property type="project" value="TreeGrafter"/>
</dbReference>
<dbReference type="InterPro" id="IPR023198">
    <property type="entry name" value="PGP-like_dom2"/>
</dbReference>